<dbReference type="EMBL" id="BCMJ01000004">
    <property type="protein sequence ID" value="GAX08066.1"/>
    <property type="molecule type" value="Genomic_DNA"/>
</dbReference>
<reference evidence="2 3" key="1">
    <citation type="submission" date="2015-11" db="EMBL/GenBank/DDBJ databases">
        <title>Draft genome sequences of new species of the genus Lactobacillus isolated from orchardgrass silage.</title>
        <authorList>
            <person name="Tohno M."/>
            <person name="Tanizawa Y."/>
            <person name="Arita M."/>
        </authorList>
    </citation>
    <scope>NUCLEOTIDE SEQUENCE [LARGE SCALE GENOMIC DNA]</scope>
    <source>
        <strain evidence="2 3">IWT5</strain>
    </source>
</reference>
<keyword evidence="3" id="KW-1185">Reference proteome</keyword>
<keyword evidence="1" id="KW-0732">Signal</keyword>
<comment type="caution">
    <text evidence="2">The sequence shown here is derived from an EMBL/GenBank/DDBJ whole genome shotgun (WGS) entry which is preliminary data.</text>
</comment>
<protein>
    <recommendedName>
        <fullName evidence="4">D-alanyl-D-alanine carboxypeptidase</fullName>
    </recommendedName>
</protein>
<evidence type="ECO:0000313" key="3">
    <source>
        <dbReference type="Proteomes" id="UP000223370"/>
    </source>
</evidence>
<gene>
    <name evidence="2" type="ORF">IWT5_01218</name>
</gene>
<sequence length="221" mass="24387" precursor="true">MKKPFLIIALFAGLFTAFGVSTPAAAKSKGAKVISSRSISKKPYHAVSGYLYTSTSLTKKAHNADNYPFTLFYTYKSDTVRKANGNKAVYYYVKNANGKVKGWIWRGHLVRVVDTQKQLSQLNELVDLIDSTSTKTHDQIVSLLNSVNNNTTLPTLINNLTKLQSSLNNNSDITKLGQIITLIQSDVSNGINNLYNTTQILHNVNTNLATFIHDVCDQAKG</sequence>
<feature type="signal peptide" evidence="1">
    <location>
        <begin position="1"/>
        <end position="26"/>
    </location>
</feature>
<proteinExistence type="predicted"/>
<organism evidence="2 3">
    <name type="scientific">Secundilactobacillus silagincola</name>
    <dbReference type="NCBI Taxonomy" id="1714681"/>
    <lineage>
        <taxon>Bacteria</taxon>
        <taxon>Bacillati</taxon>
        <taxon>Bacillota</taxon>
        <taxon>Bacilli</taxon>
        <taxon>Lactobacillales</taxon>
        <taxon>Lactobacillaceae</taxon>
        <taxon>Secundilactobacillus</taxon>
    </lineage>
</organism>
<evidence type="ECO:0008006" key="4">
    <source>
        <dbReference type="Google" id="ProtNLM"/>
    </source>
</evidence>
<dbReference type="RefSeq" id="WP_098824493.1">
    <property type="nucleotide sequence ID" value="NZ_BCMJ01000004.1"/>
</dbReference>
<evidence type="ECO:0000313" key="2">
    <source>
        <dbReference type="EMBL" id="GAX08066.1"/>
    </source>
</evidence>
<dbReference type="AlphaFoldDB" id="A0A1Z5J2D8"/>
<dbReference type="OrthoDB" id="2325304at2"/>
<name>A0A1Z5J2D8_9LACO</name>
<feature type="chain" id="PRO_5012102642" description="D-alanyl-D-alanine carboxypeptidase" evidence="1">
    <location>
        <begin position="27"/>
        <end position="221"/>
    </location>
</feature>
<dbReference type="Proteomes" id="UP000223370">
    <property type="component" value="Unassembled WGS sequence"/>
</dbReference>
<evidence type="ECO:0000256" key="1">
    <source>
        <dbReference type="SAM" id="SignalP"/>
    </source>
</evidence>
<accession>A0A1Z5J2D8</accession>